<comment type="caution">
    <text evidence="3">The sequence shown here is derived from an EMBL/GenBank/DDBJ whole genome shotgun (WGS) entry which is preliminary data.</text>
</comment>
<dbReference type="SUPFAM" id="SSF88697">
    <property type="entry name" value="PUA domain-like"/>
    <property type="match status" value="1"/>
</dbReference>
<feature type="compositionally biased region" description="Basic residues" evidence="1">
    <location>
        <begin position="156"/>
        <end position="169"/>
    </location>
</feature>
<evidence type="ECO:0000313" key="4">
    <source>
        <dbReference type="Proteomes" id="UP000214646"/>
    </source>
</evidence>
<proteinExistence type="predicted"/>
<dbReference type="InterPro" id="IPR052181">
    <property type="entry name" value="5hmC_binding"/>
</dbReference>
<evidence type="ECO:0000256" key="1">
    <source>
        <dbReference type="SAM" id="MobiDB-lite"/>
    </source>
</evidence>
<dbReference type="AlphaFoldDB" id="A0A225CZZ7"/>
<protein>
    <submittedName>
        <fullName evidence="3">RNA-binding protein</fullName>
    </submittedName>
</protein>
<evidence type="ECO:0000313" key="3">
    <source>
        <dbReference type="EMBL" id="OWK34822.1"/>
    </source>
</evidence>
<feature type="domain" description="EVE" evidence="2">
    <location>
        <begin position="3"/>
        <end position="126"/>
    </location>
</feature>
<reference evidence="4" key="1">
    <citation type="submission" date="2017-06" db="EMBL/GenBank/DDBJ databases">
        <title>Genome analysis of Fimbriiglobus ruber SP5, the first member of the order Planctomycetales with confirmed chitinolytic capability.</title>
        <authorList>
            <person name="Ravin N.V."/>
            <person name="Rakitin A.L."/>
            <person name="Ivanova A.A."/>
            <person name="Beletsky A.V."/>
            <person name="Kulichevskaya I.S."/>
            <person name="Mardanov A.V."/>
            <person name="Dedysh S.N."/>
        </authorList>
    </citation>
    <scope>NUCLEOTIDE SEQUENCE [LARGE SCALE GENOMIC DNA]</scope>
    <source>
        <strain evidence="4">SP5</strain>
    </source>
</reference>
<dbReference type="PANTHER" id="PTHR14087">
    <property type="entry name" value="THYMOCYTE NUCLEAR PROTEIN 1"/>
    <property type="match status" value="1"/>
</dbReference>
<evidence type="ECO:0000259" key="2">
    <source>
        <dbReference type="Pfam" id="PF01878"/>
    </source>
</evidence>
<keyword evidence="4" id="KW-1185">Reference proteome</keyword>
<gene>
    <name evidence="3" type="ORF">FRUB_09664</name>
</gene>
<feature type="compositionally biased region" description="Low complexity" evidence="1">
    <location>
        <begin position="130"/>
        <end position="140"/>
    </location>
</feature>
<dbReference type="CDD" id="cd21133">
    <property type="entry name" value="EVE"/>
    <property type="match status" value="1"/>
</dbReference>
<accession>A0A225CZZ7</accession>
<sequence length="181" mass="19503">MARWLFKQEPDCYSFGNLEKDGETIWDGVANPLARKHLRAAQVGDQVLFYHTGKEKSVIGVMEIVGAADGDSTDALKVRFVKRLPHPVTLAAIKADPAFADWELVRQSRLSVMPVSDALWNRVVAMAGGESKASEPAAAEKPAKEVATKTAVAKAGGKRKGPPGRKVRPGGRSSQTINLKT</sequence>
<organism evidence="3 4">
    <name type="scientific">Fimbriiglobus ruber</name>
    <dbReference type="NCBI Taxonomy" id="1908690"/>
    <lineage>
        <taxon>Bacteria</taxon>
        <taxon>Pseudomonadati</taxon>
        <taxon>Planctomycetota</taxon>
        <taxon>Planctomycetia</taxon>
        <taxon>Gemmatales</taxon>
        <taxon>Gemmataceae</taxon>
        <taxon>Fimbriiglobus</taxon>
    </lineage>
</organism>
<dbReference type="EMBL" id="NIDE01000019">
    <property type="protein sequence ID" value="OWK34822.1"/>
    <property type="molecule type" value="Genomic_DNA"/>
</dbReference>
<dbReference type="InterPro" id="IPR015947">
    <property type="entry name" value="PUA-like_sf"/>
</dbReference>
<dbReference type="Proteomes" id="UP000214646">
    <property type="component" value="Unassembled WGS sequence"/>
</dbReference>
<dbReference type="PANTHER" id="PTHR14087:SF7">
    <property type="entry name" value="THYMOCYTE NUCLEAR PROTEIN 1"/>
    <property type="match status" value="1"/>
</dbReference>
<dbReference type="Gene3D" id="3.10.590.10">
    <property type="entry name" value="ph1033 like domains"/>
    <property type="match status" value="1"/>
</dbReference>
<feature type="region of interest" description="Disordered" evidence="1">
    <location>
        <begin position="130"/>
        <end position="181"/>
    </location>
</feature>
<dbReference type="InterPro" id="IPR047197">
    <property type="entry name" value="THYN1-like_EVE"/>
</dbReference>
<dbReference type="Pfam" id="PF01878">
    <property type="entry name" value="EVE"/>
    <property type="match status" value="1"/>
</dbReference>
<dbReference type="RefSeq" id="WP_088260060.1">
    <property type="nucleotide sequence ID" value="NZ_NIDE01000019.1"/>
</dbReference>
<dbReference type="InterPro" id="IPR002740">
    <property type="entry name" value="EVE_domain"/>
</dbReference>
<dbReference type="OrthoDB" id="9791347at2"/>
<name>A0A225CZZ7_9BACT</name>